<dbReference type="AlphaFoldDB" id="A0A2P4ET43"/>
<evidence type="ECO:0000313" key="1">
    <source>
        <dbReference type="EMBL" id="POB02454.1"/>
    </source>
</evidence>
<evidence type="ECO:0000313" key="2">
    <source>
        <dbReference type="Proteomes" id="UP000243451"/>
    </source>
</evidence>
<protein>
    <recommendedName>
        <fullName evidence="3">Type IV pilus assembly protein PilX</fullName>
    </recommendedName>
</protein>
<proteinExistence type="predicted"/>
<reference evidence="1 2" key="1">
    <citation type="submission" date="2018-01" db="EMBL/GenBank/DDBJ databases">
        <title>Draft genome of the type strain Pseudomonas oceani DSM 100277 isolated from the deep water in Okinawa trough, northwestern Pacific Ocean.</title>
        <authorList>
            <person name="Gomila M."/>
            <person name="Mulet M."/>
            <person name="Garcia-Valdes E."/>
            <person name="Lalucat J."/>
        </authorList>
    </citation>
    <scope>NUCLEOTIDE SEQUENCE [LARGE SCALE GENOMIC DNA]</scope>
    <source>
        <strain evidence="1 2">DSM 100277</strain>
    </source>
</reference>
<organism evidence="1 2">
    <name type="scientific">Halopseudomonas oceani</name>
    <dbReference type="NCBI Taxonomy" id="1708783"/>
    <lineage>
        <taxon>Bacteria</taxon>
        <taxon>Pseudomonadati</taxon>
        <taxon>Pseudomonadota</taxon>
        <taxon>Gammaproteobacteria</taxon>
        <taxon>Pseudomonadales</taxon>
        <taxon>Pseudomonadaceae</taxon>
        <taxon>Halopseudomonas</taxon>
    </lineage>
</organism>
<comment type="caution">
    <text evidence="1">The sequence shown here is derived from an EMBL/GenBank/DDBJ whole genome shotgun (WGS) entry which is preliminary data.</text>
</comment>
<dbReference type="Proteomes" id="UP000243451">
    <property type="component" value="Unassembled WGS sequence"/>
</dbReference>
<dbReference type="EMBL" id="PPSK01000013">
    <property type="protein sequence ID" value="POB02454.1"/>
    <property type="molecule type" value="Genomic_DNA"/>
</dbReference>
<gene>
    <name evidence="1" type="ORF">C1949_13510</name>
</gene>
<accession>A0A2P4ET43</accession>
<keyword evidence="2" id="KW-1185">Reference proteome</keyword>
<dbReference type="RefSeq" id="WP_104739000.1">
    <property type="nucleotide sequence ID" value="NZ_BMHR01000008.1"/>
</dbReference>
<name>A0A2P4ET43_9GAMM</name>
<dbReference type="OrthoDB" id="6887397at2"/>
<evidence type="ECO:0008006" key="3">
    <source>
        <dbReference type="Google" id="ProtNLM"/>
    </source>
</evidence>
<sequence>MNNQQSGSILPVTLIGLLVVTIGALAASSSARLQQQQATNLLLATRCFQAAESALRTLEGELASGELVVPDEPCLGARCAEWAASNAAQDGFGWHRRQSMGEVELWYRVDWLGRSPAPAQLAASGESRLYRVQIEARLGRSRQLLEATYAYTLH</sequence>